<name>X1M867_9ZZZZ</name>
<sequence length="42" mass="4796">RIRPLRKPGQKYFRPYGTQSRIATLSYNQGESVVDSSKGLIQ</sequence>
<comment type="caution">
    <text evidence="1">The sequence shown here is derived from an EMBL/GenBank/DDBJ whole genome shotgun (WGS) entry which is preliminary data.</text>
</comment>
<gene>
    <name evidence="1" type="ORF">S06H3_32245</name>
</gene>
<organism evidence="1">
    <name type="scientific">marine sediment metagenome</name>
    <dbReference type="NCBI Taxonomy" id="412755"/>
    <lineage>
        <taxon>unclassified sequences</taxon>
        <taxon>metagenomes</taxon>
        <taxon>ecological metagenomes</taxon>
    </lineage>
</organism>
<accession>X1M867</accession>
<dbReference type="AlphaFoldDB" id="X1M867"/>
<reference evidence="1" key="1">
    <citation type="journal article" date="2014" name="Front. Microbiol.">
        <title>High frequency of phylogenetically diverse reductive dehalogenase-homologous genes in deep subseafloor sedimentary metagenomes.</title>
        <authorList>
            <person name="Kawai M."/>
            <person name="Futagami T."/>
            <person name="Toyoda A."/>
            <person name="Takaki Y."/>
            <person name="Nishi S."/>
            <person name="Hori S."/>
            <person name="Arai W."/>
            <person name="Tsubouchi T."/>
            <person name="Morono Y."/>
            <person name="Uchiyama I."/>
            <person name="Ito T."/>
            <person name="Fujiyama A."/>
            <person name="Inagaki F."/>
            <person name="Takami H."/>
        </authorList>
    </citation>
    <scope>NUCLEOTIDE SEQUENCE</scope>
    <source>
        <strain evidence="1">Expedition CK06-06</strain>
    </source>
</reference>
<evidence type="ECO:0000313" key="1">
    <source>
        <dbReference type="EMBL" id="GAI27832.1"/>
    </source>
</evidence>
<proteinExistence type="predicted"/>
<protein>
    <submittedName>
        <fullName evidence="1">Uncharacterized protein</fullName>
    </submittedName>
</protein>
<feature type="non-terminal residue" evidence="1">
    <location>
        <position position="1"/>
    </location>
</feature>
<dbReference type="EMBL" id="BARV01019161">
    <property type="protein sequence ID" value="GAI27832.1"/>
    <property type="molecule type" value="Genomic_DNA"/>
</dbReference>